<evidence type="ECO:0000313" key="17">
    <source>
        <dbReference type="Proteomes" id="UP000276133"/>
    </source>
</evidence>
<evidence type="ECO:0000256" key="14">
    <source>
        <dbReference type="RuleBase" id="RU000363"/>
    </source>
</evidence>
<evidence type="ECO:0000256" key="4">
    <source>
        <dbReference type="ARBA" id="ARBA00006484"/>
    </source>
</evidence>
<keyword evidence="8" id="KW-0746">Sphingolipid metabolism</keyword>
<organism evidence="16 17">
    <name type="scientific">Brachionus plicatilis</name>
    <name type="common">Marine rotifer</name>
    <name type="synonym">Brachionus muelleri</name>
    <dbReference type="NCBI Taxonomy" id="10195"/>
    <lineage>
        <taxon>Eukaryota</taxon>
        <taxon>Metazoa</taxon>
        <taxon>Spiralia</taxon>
        <taxon>Gnathifera</taxon>
        <taxon>Rotifera</taxon>
        <taxon>Eurotatoria</taxon>
        <taxon>Monogononta</taxon>
        <taxon>Pseudotrocha</taxon>
        <taxon>Ploima</taxon>
        <taxon>Brachionidae</taxon>
        <taxon>Brachionus</taxon>
    </lineage>
</organism>
<dbReference type="STRING" id="10195.A0A3M7Q3Y5"/>
<evidence type="ECO:0000256" key="5">
    <source>
        <dbReference type="ARBA" id="ARBA00022741"/>
    </source>
</evidence>
<evidence type="ECO:0000256" key="12">
    <source>
        <dbReference type="ARBA" id="ARBA00044737"/>
    </source>
</evidence>
<proteinExistence type="inferred from homology"/>
<dbReference type="GO" id="GO:0047560">
    <property type="term" value="F:3-dehydrosphinganine reductase activity"/>
    <property type="evidence" value="ECO:0007669"/>
    <property type="project" value="UniProtKB-EC"/>
</dbReference>
<dbReference type="EMBL" id="REGN01007555">
    <property type="protein sequence ID" value="RNA05929.1"/>
    <property type="molecule type" value="Genomic_DNA"/>
</dbReference>
<evidence type="ECO:0000256" key="3">
    <source>
        <dbReference type="ARBA" id="ARBA00004991"/>
    </source>
</evidence>
<evidence type="ECO:0000256" key="9">
    <source>
        <dbReference type="ARBA" id="ARBA00023002"/>
    </source>
</evidence>
<dbReference type="InterPro" id="IPR036291">
    <property type="entry name" value="NAD(P)-bd_dom_sf"/>
</dbReference>
<dbReference type="CDD" id="cd08939">
    <property type="entry name" value="KDSR-like_SDR_c"/>
    <property type="match status" value="1"/>
</dbReference>
<feature type="transmembrane region" description="Helical" evidence="15">
    <location>
        <begin position="6"/>
        <end position="21"/>
    </location>
</feature>
<evidence type="ECO:0000256" key="10">
    <source>
        <dbReference type="ARBA" id="ARBA00023098"/>
    </source>
</evidence>
<evidence type="ECO:0000256" key="6">
    <source>
        <dbReference type="ARBA" id="ARBA00022824"/>
    </source>
</evidence>
<dbReference type="PROSITE" id="PS00061">
    <property type="entry name" value="ADH_SHORT"/>
    <property type="match status" value="1"/>
</dbReference>
<comment type="similarity">
    <text evidence="4 14">Belongs to the short-chain dehydrogenases/reductases (SDR) family.</text>
</comment>
<dbReference type="Pfam" id="PF00106">
    <property type="entry name" value="adh_short"/>
    <property type="match status" value="1"/>
</dbReference>
<keyword evidence="15" id="KW-1133">Transmembrane helix</keyword>
<dbReference type="GO" id="GO:0000166">
    <property type="term" value="F:nucleotide binding"/>
    <property type="evidence" value="ECO:0007669"/>
    <property type="project" value="UniProtKB-KW"/>
</dbReference>
<dbReference type="FunFam" id="3.40.50.720:FF:000165">
    <property type="entry name" value="3-ketodihydrosphingosine reductase"/>
    <property type="match status" value="1"/>
</dbReference>
<keyword evidence="6" id="KW-0256">Endoplasmic reticulum</keyword>
<evidence type="ECO:0000256" key="15">
    <source>
        <dbReference type="SAM" id="Phobius"/>
    </source>
</evidence>
<dbReference type="OrthoDB" id="37659at2759"/>
<keyword evidence="7" id="KW-0521">NADP</keyword>
<dbReference type="InterPro" id="IPR002347">
    <property type="entry name" value="SDR_fam"/>
</dbReference>
<sequence>MLFETVLILSVAFLGFLYFLAKNNKRERIDLLGKHVVITGGSSGIGYDLSLEAVKQGAHVTVIARNKDKLNKIKAVLEEIRQKSGTINSQIIQVESLDISKSFEETKAAFERLSKTAGPVDILINNAGISRCGQFSELTIQDFEDLMRVNYLGGVYCTKSVVESMKNRRFGRILFVSSQAGQIGIFGYSAYSASKFALRGLVEALQMEVKPYNIFVTLSFPPDTDTPGFKEENITKCEENRLISESSGLSSSKEVAQGIIRSIKKGKFVNYFGLNGFLLCILTAGAAPITSLKDALLEIIMMPLARIIALGLLFNFDTIVKKCHKNKLKAK</sequence>
<evidence type="ECO:0000256" key="11">
    <source>
        <dbReference type="ARBA" id="ARBA00026112"/>
    </source>
</evidence>
<protein>
    <recommendedName>
        <fullName evidence="11">3-dehydrosphinganine reductase</fullName>
        <ecNumber evidence="11">1.1.1.102</ecNumber>
    </recommendedName>
</protein>
<dbReference type="EC" id="1.1.1.102" evidence="11"/>
<reference evidence="16 17" key="1">
    <citation type="journal article" date="2018" name="Sci. Rep.">
        <title>Genomic signatures of local adaptation to the degree of environmental predictability in rotifers.</title>
        <authorList>
            <person name="Franch-Gras L."/>
            <person name="Hahn C."/>
            <person name="Garcia-Roger E.M."/>
            <person name="Carmona M.J."/>
            <person name="Serra M."/>
            <person name="Gomez A."/>
        </authorList>
    </citation>
    <scope>NUCLEOTIDE SEQUENCE [LARGE SCALE GENOMIC DNA]</scope>
    <source>
        <strain evidence="16">HYR1</strain>
    </source>
</reference>
<keyword evidence="5" id="KW-0547">Nucleotide-binding</keyword>
<keyword evidence="9" id="KW-0560">Oxidoreductase</keyword>
<dbReference type="Proteomes" id="UP000276133">
    <property type="component" value="Unassembled WGS sequence"/>
</dbReference>
<keyword evidence="15" id="KW-0812">Transmembrane</keyword>
<evidence type="ECO:0000313" key="16">
    <source>
        <dbReference type="EMBL" id="RNA05929.1"/>
    </source>
</evidence>
<dbReference type="InterPro" id="IPR045022">
    <property type="entry name" value="KDSR-like"/>
</dbReference>
<dbReference type="GO" id="GO:0005789">
    <property type="term" value="C:endoplasmic reticulum membrane"/>
    <property type="evidence" value="ECO:0007669"/>
    <property type="project" value="TreeGrafter"/>
</dbReference>
<evidence type="ECO:0000256" key="8">
    <source>
        <dbReference type="ARBA" id="ARBA00022919"/>
    </source>
</evidence>
<evidence type="ECO:0000256" key="13">
    <source>
        <dbReference type="ARBA" id="ARBA00048930"/>
    </source>
</evidence>
<evidence type="ECO:0000256" key="7">
    <source>
        <dbReference type="ARBA" id="ARBA00022857"/>
    </source>
</evidence>
<dbReference type="InterPro" id="IPR020904">
    <property type="entry name" value="Sc_DH/Rdtase_CS"/>
</dbReference>
<keyword evidence="17" id="KW-1185">Reference proteome</keyword>
<dbReference type="PRINTS" id="PR00081">
    <property type="entry name" value="GDHRDH"/>
</dbReference>
<feature type="transmembrane region" description="Helical" evidence="15">
    <location>
        <begin position="268"/>
        <end position="289"/>
    </location>
</feature>
<dbReference type="Gene3D" id="3.40.50.720">
    <property type="entry name" value="NAD(P)-binding Rossmann-like Domain"/>
    <property type="match status" value="1"/>
</dbReference>
<feature type="transmembrane region" description="Helical" evidence="15">
    <location>
        <begin position="295"/>
        <end position="316"/>
    </location>
</feature>
<dbReference type="PANTHER" id="PTHR43550:SF3">
    <property type="entry name" value="3-KETODIHYDROSPHINGOSINE REDUCTASE"/>
    <property type="match status" value="1"/>
</dbReference>
<gene>
    <name evidence="16" type="ORF">BpHYR1_030603</name>
</gene>
<evidence type="ECO:0000256" key="2">
    <source>
        <dbReference type="ARBA" id="ARBA00004760"/>
    </source>
</evidence>
<dbReference type="GO" id="GO:0030148">
    <property type="term" value="P:sphingolipid biosynthetic process"/>
    <property type="evidence" value="ECO:0007669"/>
    <property type="project" value="InterPro"/>
</dbReference>
<keyword evidence="15" id="KW-0472">Membrane</keyword>
<comment type="pathway">
    <text evidence="2">Lipid metabolism; sphingolipid metabolism.</text>
</comment>
<comment type="caution">
    <text evidence="16">The sequence shown here is derived from an EMBL/GenBank/DDBJ whole genome shotgun (WGS) entry which is preliminary data.</text>
</comment>
<dbReference type="AlphaFoldDB" id="A0A3M7Q3Y5"/>
<comment type="pathway">
    <text evidence="3">Sphingolipid metabolism.</text>
</comment>
<accession>A0A3M7Q3Y5</accession>
<evidence type="ECO:0000256" key="1">
    <source>
        <dbReference type="ARBA" id="ARBA00004240"/>
    </source>
</evidence>
<dbReference type="PANTHER" id="PTHR43550">
    <property type="entry name" value="3-KETODIHYDROSPHINGOSINE REDUCTASE"/>
    <property type="match status" value="1"/>
</dbReference>
<dbReference type="GO" id="GO:0006666">
    <property type="term" value="P:3-keto-sphinganine metabolic process"/>
    <property type="evidence" value="ECO:0007669"/>
    <property type="project" value="InterPro"/>
</dbReference>
<name>A0A3M7Q3Y5_BRAPC</name>
<dbReference type="PRINTS" id="PR00080">
    <property type="entry name" value="SDRFAMILY"/>
</dbReference>
<comment type="catalytic activity">
    <reaction evidence="13">
        <text>sphinganine + NADP(+) = 3-oxosphinganine + NADPH + H(+)</text>
        <dbReference type="Rhea" id="RHEA:22640"/>
        <dbReference type="ChEBI" id="CHEBI:15378"/>
        <dbReference type="ChEBI" id="CHEBI:57783"/>
        <dbReference type="ChEBI" id="CHEBI:57817"/>
        <dbReference type="ChEBI" id="CHEBI:58299"/>
        <dbReference type="ChEBI" id="CHEBI:58349"/>
        <dbReference type="EC" id="1.1.1.102"/>
    </reaction>
    <physiologicalReaction direction="right-to-left" evidence="13">
        <dbReference type="Rhea" id="RHEA:22642"/>
    </physiologicalReaction>
</comment>
<keyword evidence="10" id="KW-0443">Lipid metabolism</keyword>
<comment type="function">
    <text evidence="12">Catalyzes the reduction of 3'-oxosphinganine (3-ketodihydrosphingosine/KDS) to sphinganine (dihydrosphingosine/DHS), the second step of de novo sphingolipid biosynthesis.</text>
</comment>
<dbReference type="SUPFAM" id="SSF51735">
    <property type="entry name" value="NAD(P)-binding Rossmann-fold domains"/>
    <property type="match status" value="1"/>
</dbReference>
<comment type="subcellular location">
    <subcellularLocation>
        <location evidence="1">Endoplasmic reticulum</location>
    </subcellularLocation>
</comment>